<gene>
    <name evidence="4" type="ORF">GRX03_10350</name>
</gene>
<reference evidence="4 5" key="1">
    <citation type="submission" date="2019-12" db="EMBL/GenBank/DDBJ databases">
        <title>Isolation and characterization of three novel carbon monoxide-oxidizing members of Halobacteria from salione crusts and soils.</title>
        <authorList>
            <person name="Myers M.R."/>
            <person name="King G.M."/>
        </authorList>
    </citation>
    <scope>NUCLEOTIDE SEQUENCE [LARGE SCALE GENOMIC DNA]</scope>
    <source>
        <strain evidence="4 5">WSH3</strain>
    </source>
</reference>
<organism evidence="4 5">
    <name type="scientific">Halovenus carboxidivorans</name>
    <dbReference type="NCBI Taxonomy" id="2692199"/>
    <lineage>
        <taxon>Archaea</taxon>
        <taxon>Methanobacteriati</taxon>
        <taxon>Methanobacteriota</taxon>
        <taxon>Stenosarchaea group</taxon>
        <taxon>Halobacteria</taxon>
        <taxon>Halobacteriales</taxon>
        <taxon>Haloarculaceae</taxon>
        <taxon>Halovenus</taxon>
    </lineage>
</organism>
<dbReference type="Gene3D" id="3.40.50.12370">
    <property type="match status" value="1"/>
</dbReference>
<sequence>MNGPRDSVQSVAVRIRRTVRYRWRDLRRWVESTQNFVHLSILLLVPLLIGFVTALSNTVPGLSFLLYPPLAAGAFTLFADPEGRYASISRFVGGLTLGAVCGWVAVVAASTLIYQPAANSVNPVAASLAVFLTGITTWLLDTEEPAAFSTALLTLFVQAQVERPEIYVLSVAASSAIVAGGFAVWREVVYERRDQFLYEASRGDDHILVPMRGPHAECTAMLAARLAAAHRAGKVVLLDLVAEEWIAEAERDLLEQRDGTHRPEATDSPDVLDEPPDNEAVANSVDRLERQAHEIETATGVPCEVVVATGGPESGQTALRAARRVNCDLIATPYEVEDERLSPFVRTLFRGDTDVLTHRTDGDLTEWNRILVPVRGTSDVAHGMVEFATRLAGTTGFVSVATCLGSCSEREHRQAESMLADLVEPFSAPIETRVVEMEVDTFLERNAPEYDLVIMGASRDRSLASRLLTPPTFQRVDELDVDVAIVDRN</sequence>
<accession>A0A6B0T4W0</accession>
<evidence type="ECO:0000259" key="3">
    <source>
        <dbReference type="Pfam" id="PF04982"/>
    </source>
</evidence>
<feature type="compositionally biased region" description="Basic and acidic residues" evidence="1">
    <location>
        <begin position="256"/>
        <end position="265"/>
    </location>
</feature>
<evidence type="ECO:0000256" key="2">
    <source>
        <dbReference type="SAM" id="Phobius"/>
    </source>
</evidence>
<keyword evidence="2" id="KW-0472">Membrane</keyword>
<proteinExistence type="predicted"/>
<dbReference type="RefSeq" id="WP_159764118.1">
    <property type="nucleotide sequence ID" value="NZ_WUUT01000003.1"/>
</dbReference>
<name>A0A6B0T4W0_9EURY</name>
<feature type="transmembrane region" description="Helical" evidence="2">
    <location>
        <begin position="36"/>
        <end position="55"/>
    </location>
</feature>
<comment type="caution">
    <text evidence="4">The sequence shown here is derived from an EMBL/GenBank/DDBJ whole genome shotgun (WGS) entry which is preliminary data.</text>
</comment>
<keyword evidence="2" id="KW-0812">Transmembrane</keyword>
<dbReference type="SUPFAM" id="SSF52402">
    <property type="entry name" value="Adenine nucleotide alpha hydrolases-like"/>
    <property type="match status" value="1"/>
</dbReference>
<feature type="transmembrane region" description="Helical" evidence="2">
    <location>
        <begin position="120"/>
        <end position="140"/>
    </location>
</feature>
<keyword evidence="2" id="KW-1133">Transmembrane helix</keyword>
<evidence type="ECO:0000313" key="4">
    <source>
        <dbReference type="EMBL" id="MXR51997.1"/>
    </source>
</evidence>
<dbReference type="OrthoDB" id="213658at2157"/>
<feature type="region of interest" description="Disordered" evidence="1">
    <location>
        <begin position="256"/>
        <end position="278"/>
    </location>
</feature>
<feature type="transmembrane region" description="Helical" evidence="2">
    <location>
        <begin position="167"/>
        <end position="185"/>
    </location>
</feature>
<evidence type="ECO:0000313" key="5">
    <source>
        <dbReference type="Proteomes" id="UP000466535"/>
    </source>
</evidence>
<keyword evidence="5" id="KW-1185">Reference proteome</keyword>
<dbReference type="EMBL" id="WUUT01000003">
    <property type="protein sequence ID" value="MXR51997.1"/>
    <property type="molecule type" value="Genomic_DNA"/>
</dbReference>
<feature type="transmembrane region" description="Helical" evidence="2">
    <location>
        <begin position="91"/>
        <end position="114"/>
    </location>
</feature>
<dbReference type="InterPro" id="IPR058581">
    <property type="entry name" value="TM_HPP"/>
</dbReference>
<evidence type="ECO:0000256" key="1">
    <source>
        <dbReference type="SAM" id="MobiDB-lite"/>
    </source>
</evidence>
<feature type="domain" description="HPP transmembrane region" evidence="3">
    <location>
        <begin position="46"/>
        <end position="184"/>
    </location>
</feature>
<feature type="transmembrane region" description="Helical" evidence="2">
    <location>
        <begin position="61"/>
        <end position="79"/>
    </location>
</feature>
<dbReference type="AlphaFoldDB" id="A0A6B0T4W0"/>
<dbReference type="Pfam" id="PF04982">
    <property type="entry name" value="TM_HPP"/>
    <property type="match status" value="1"/>
</dbReference>
<protein>
    <submittedName>
        <fullName evidence="4">HPP family protein</fullName>
    </submittedName>
</protein>
<dbReference type="Proteomes" id="UP000466535">
    <property type="component" value="Unassembled WGS sequence"/>
</dbReference>